<reference evidence="3" key="1">
    <citation type="submission" date="2022-10" db="EMBL/GenBank/DDBJ databases">
        <title>Catenovulum adriacola sp. nov. isolated in the Harbour of Susak.</title>
        <authorList>
            <person name="Schoch T."/>
            <person name="Reich S.J."/>
            <person name="Stoeferle S."/>
            <person name="Flaiz M."/>
            <person name="Kazda M."/>
            <person name="Riedel C.U."/>
            <person name="Duerre P."/>
        </authorList>
    </citation>
    <scope>NUCLEOTIDE SEQUENCE</scope>
    <source>
        <strain evidence="3">TS8</strain>
        <plasmid evidence="3">pCadTS8_2</plasmid>
    </source>
</reference>
<keyword evidence="3" id="KW-0614">Plasmid</keyword>
<gene>
    <name evidence="3" type="ORF">OLW01_17825</name>
</gene>
<dbReference type="Gene3D" id="2.60.120.430">
    <property type="entry name" value="Galactose-binding lectin"/>
    <property type="match status" value="1"/>
</dbReference>
<feature type="region of interest" description="Disordered" evidence="1">
    <location>
        <begin position="24"/>
        <end position="67"/>
    </location>
</feature>
<dbReference type="InterPro" id="IPR013783">
    <property type="entry name" value="Ig-like_fold"/>
</dbReference>
<geneLocation type="plasmid" evidence="3 4">
    <name>pCadTS8_2</name>
</geneLocation>
<name>A0ABY7ARH0_9ALTE</name>
<sequence length="597" mass="64646">MKFNYSQPIKLLGAAATVVALSACDSGSTSNNDSAEPIENVEAPEATPTPTPEPEPESEPEPERDPTAKEVLQEVDGLAVVEFENLDYPTGWEFVSDSSASGTGYIQWTPYQAFQTPETGMITIELEINNPGTYRLMWRNSIRHGTSPSDHNDTWLKVISPNFYGKNSSGHIVCPRQQEHFNRCDGEAPHGSSAKGALKIYRFGTPADAWVWHTYTSDNNIHPIYADFDEAGVYEIQISARSTYHALDRLVIFRALNSSNNVSETYATSLDRVESVKLPMLNAMWVPPAAPEPDPETETGPLPSAFDIALSPTDRSLLVEPTELKITASATDTAKTTTKATLFVNGIEVANIEGAGPYEWIGENVSALANLPGGRPDIKVAITDSDGEVGFKNIQVKVNGKMAGTYVHAYNFGGADYTAKDGQLFTGIGWAGLTTDEDIQGTDDDALYQNQQTNGGWFALHAEQMIGDITINPGSTYQIDYYFAEIEHNKVGQRAVDIYSQGAQIASALDVYSIVGANAAYKFSIVNTATEDLYKSGIQTNAIASFDINLALAAFSIRYLDVDAWGDADQDGVANFDDKCATTLAGASVDDKGCELP</sequence>
<dbReference type="RefSeq" id="WP_268076856.1">
    <property type="nucleotide sequence ID" value="NZ_CP109967.1"/>
</dbReference>
<evidence type="ECO:0000259" key="2">
    <source>
        <dbReference type="Pfam" id="PF11721"/>
    </source>
</evidence>
<dbReference type="Proteomes" id="UP001163726">
    <property type="component" value="Plasmid pCadTS8_2"/>
</dbReference>
<protein>
    <submittedName>
        <fullName evidence="3">Malectin</fullName>
    </submittedName>
</protein>
<accession>A0ABY7ARH0</accession>
<feature type="compositionally biased region" description="Polar residues" evidence="1">
    <location>
        <begin position="25"/>
        <end position="34"/>
    </location>
</feature>
<dbReference type="InterPro" id="IPR021720">
    <property type="entry name" value="Malectin_dom"/>
</dbReference>
<evidence type="ECO:0000313" key="3">
    <source>
        <dbReference type="EMBL" id="WAJ72140.1"/>
    </source>
</evidence>
<dbReference type="Gene3D" id="2.60.40.10">
    <property type="entry name" value="Immunoglobulins"/>
    <property type="match status" value="1"/>
</dbReference>
<organism evidence="3 4">
    <name type="scientific">Catenovulum adriaticum</name>
    <dbReference type="NCBI Taxonomy" id="2984846"/>
    <lineage>
        <taxon>Bacteria</taxon>
        <taxon>Pseudomonadati</taxon>
        <taxon>Pseudomonadota</taxon>
        <taxon>Gammaproteobacteria</taxon>
        <taxon>Alteromonadales</taxon>
        <taxon>Alteromonadaceae</taxon>
        <taxon>Catenovulum</taxon>
    </lineage>
</organism>
<evidence type="ECO:0000313" key="4">
    <source>
        <dbReference type="Proteomes" id="UP001163726"/>
    </source>
</evidence>
<feature type="domain" description="Malectin" evidence="2">
    <location>
        <begin position="417"/>
        <end position="534"/>
    </location>
</feature>
<dbReference type="EMBL" id="CP109967">
    <property type="protein sequence ID" value="WAJ72140.1"/>
    <property type="molecule type" value="Genomic_DNA"/>
</dbReference>
<proteinExistence type="predicted"/>
<dbReference type="PROSITE" id="PS51257">
    <property type="entry name" value="PROKAR_LIPOPROTEIN"/>
    <property type="match status" value="1"/>
</dbReference>
<evidence type="ECO:0000256" key="1">
    <source>
        <dbReference type="SAM" id="MobiDB-lite"/>
    </source>
</evidence>
<keyword evidence="4" id="KW-1185">Reference proteome</keyword>
<dbReference type="Pfam" id="PF11721">
    <property type="entry name" value="Malectin"/>
    <property type="match status" value="1"/>
</dbReference>